<keyword evidence="3" id="KW-0012">Acyltransferase</keyword>
<feature type="transmembrane region" description="Helical" evidence="1">
    <location>
        <begin position="49"/>
        <end position="66"/>
    </location>
</feature>
<feature type="transmembrane region" description="Helical" evidence="1">
    <location>
        <begin position="182"/>
        <end position="201"/>
    </location>
</feature>
<name>A0A7X4GHZ3_9SPHN</name>
<dbReference type="PANTHER" id="PTHR23028:SF131">
    <property type="entry name" value="BLR2367 PROTEIN"/>
    <property type="match status" value="1"/>
</dbReference>
<feature type="transmembrane region" description="Helical" evidence="1">
    <location>
        <begin position="268"/>
        <end position="287"/>
    </location>
</feature>
<dbReference type="EMBL" id="WVTD01000011">
    <property type="protein sequence ID" value="MYL99000.1"/>
    <property type="molecule type" value="Genomic_DNA"/>
</dbReference>
<keyword evidence="3" id="KW-0808">Transferase</keyword>
<dbReference type="PANTHER" id="PTHR23028">
    <property type="entry name" value="ACETYLTRANSFERASE"/>
    <property type="match status" value="1"/>
</dbReference>
<feature type="transmembrane region" description="Helical" evidence="1">
    <location>
        <begin position="87"/>
        <end position="117"/>
    </location>
</feature>
<dbReference type="Pfam" id="PF01757">
    <property type="entry name" value="Acyl_transf_3"/>
    <property type="match status" value="1"/>
</dbReference>
<dbReference type="RefSeq" id="WP_160986629.1">
    <property type="nucleotide sequence ID" value="NZ_WVTD01000011.1"/>
</dbReference>
<dbReference type="GO" id="GO:0016747">
    <property type="term" value="F:acyltransferase activity, transferring groups other than amino-acyl groups"/>
    <property type="evidence" value="ECO:0007669"/>
    <property type="project" value="InterPro"/>
</dbReference>
<dbReference type="GO" id="GO:0000271">
    <property type="term" value="P:polysaccharide biosynthetic process"/>
    <property type="evidence" value="ECO:0007669"/>
    <property type="project" value="TreeGrafter"/>
</dbReference>
<evidence type="ECO:0000313" key="4">
    <source>
        <dbReference type="Proteomes" id="UP000465810"/>
    </source>
</evidence>
<keyword evidence="1" id="KW-1133">Transmembrane helix</keyword>
<accession>A0A7X4GHZ3</accession>
<keyword evidence="4" id="KW-1185">Reference proteome</keyword>
<organism evidence="3 4">
    <name type="scientific">Novosphingobium silvae</name>
    <dbReference type="NCBI Taxonomy" id="2692619"/>
    <lineage>
        <taxon>Bacteria</taxon>
        <taxon>Pseudomonadati</taxon>
        <taxon>Pseudomonadota</taxon>
        <taxon>Alphaproteobacteria</taxon>
        <taxon>Sphingomonadales</taxon>
        <taxon>Sphingomonadaceae</taxon>
        <taxon>Novosphingobium</taxon>
    </lineage>
</organism>
<dbReference type="InterPro" id="IPR002656">
    <property type="entry name" value="Acyl_transf_3_dom"/>
</dbReference>
<feature type="transmembrane region" description="Helical" evidence="1">
    <location>
        <begin position="129"/>
        <end position="151"/>
    </location>
</feature>
<keyword evidence="1" id="KW-0472">Membrane</keyword>
<dbReference type="AlphaFoldDB" id="A0A7X4GHZ3"/>
<evidence type="ECO:0000259" key="2">
    <source>
        <dbReference type="Pfam" id="PF01757"/>
    </source>
</evidence>
<keyword evidence="1" id="KW-0812">Transmembrane</keyword>
<sequence length="351" mass="38317">MQTRYLTNIQQLRGISAFVVLLAHVLQSAQKRVFGDDSFLIDGGVGVDIFFVISGFIMVGVTHDAFGAPGSSRSFMIRRMARIVPIYWLYTAVLIALLIAAGKPPAAMEIVTSFLFIPLDDGTGRFRPILGQGWTLELEMMFYVIFAACLAFRRSTGMALLCAALVALPIAGMFIHSGPFHFWTSAILLEFLIGVLIGLAYRSRKPTDFPGHIPLILGIIAIWLVAVRVLGPGNIYDWRFGSWAAAGAVVAIAVFARQTENRKGVLSWLGDISYSLYLVHILVLLVVAKVSDEMFGERITPGLGVAYVAVTIAGSLLAAAISYRWIERPMERFVRGLFEKSPSRPSGSVGA</sequence>
<gene>
    <name evidence="3" type="ORF">GR702_14625</name>
</gene>
<reference evidence="3 4" key="1">
    <citation type="submission" date="2019-12" db="EMBL/GenBank/DDBJ databases">
        <authorList>
            <person name="Feng G."/>
            <person name="Zhu H."/>
        </authorList>
    </citation>
    <scope>NUCLEOTIDE SEQUENCE [LARGE SCALE GENOMIC DNA]</scope>
    <source>
        <strain evidence="3 4">FGD1</strain>
    </source>
</reference>
<dbReference type="GO" id="GO:0016020">
    <property type="term" value="C:membrane"/>
    <property type="evidence" value="ECO:0007669"/>
    <property type="project" value="TreeGrafter"/>
</dbReference>
<evidence type="ECO:0000313" key="3">
    <source>
        <dbReference type="EMBL" id="MYL99000.1"/>
    </source>
</evidence>
<feature type="transmembrane region" description="Helical" evidence="1">
    <location>
        <begin position="158"/>
        <end position="176"/>
    </location>
</feature>
<feature type="transmembrane region" description="Helical" evidence="1">
    <location>
        <begin position="12"/>
        <end position="29"/>
    </location>
</feature>
<dbReference type="InterPro" id="IPR050879">
    <property type="entry name" value="Acyltransferase_3"/>
</dbReference>
<dbReference type="Proteomes" id="UP000465810">
    <property type="component" value="Unassembled WGS sequence"/>
</dbReference>
<protein>
    <submittedName>
        <fullName evidence="3">Acyltransferase family protein</fullName>
    </submittedName>
</protein>
<feature type="transmembrane region" description="Helical" evidence="1">
    <location>
        <begin position="236"/>
        <end position="256"/>
    </location>
</feature>
<feature type="domain" description="Acyltransferase 3" evidence="2">
    <location>
        <begin position="8"/>
        <end position="319"/>
    </location>
</feature>
<feature type="transmembrane region" description="Helical" evidence="1">
    <location>
        <begin position="307"/>
        <end position="326"/>
    </location>
</feature>
<evidence type="ECO:0000256" key="1">
    <source>
        <dbReference type="SAM" id="Phobius"/>
    </source>
</evidence>
<comment type="caution">
    <text evidence="3">The sequence shown here is derived from an EMBL/GenBank/DDBJ whole genome shotgun (WGS) entry which is preliminary data.</text>
</comment>
<proteinExistence type="predicted"/>
<feature type="transmembrane region" description="Helical" evidence="1">
    <location>
        <begin position="213"/>
        <end position="230"/>
    </location>
</feature>